<proteinExistence type="predicted"/>
<evidence type="ECO:0000313" key="1">
    <source>
        <dbReference type="EMBL" id="KAB8078285.1"/>
    </source>
</evidence>
<evidence type="ECO:0008006" key="3">
    <source>
        <dbReference type="Google" id="ProtNLM"/>
    </source>
</evidence>
<accession>A0A5N5XDR1</accession>
<dbReference type="OrthoDB" id="4359445at2759"/>
<sequence length="181" mass="20670">MDDFFDDFEITFSDESDREDQNENGDTTIPAPPLYQSFSSADEAFDSLQAFGLINDFAVTKRRSTKDRRTGSLRYIDIVCDRDRTTENQSQGICVGRSRRPDYPFIARLKLNTVFETWSLTVQESSHNHGPAAISVLPAHRRGELRRWYDQVVGMLNEEISITYDIGLILNASMVVHQSKP</sequence>
<organism evidence="1 2">
    <name type="scientific">Aspergillus leporis</name>
    <dbReference type="NCBI Taxonomy" id="41062"/>
    <lineage>
        <taxon>Eukaryota</taxon>
        <taxon>Fungi</taxon>
        <taxon>Dikarya</taxon>
        <taxon>Ascomycota</taxon>
        <taxon>Pezizomycotina</taxon>
        <taxon>Eurotiomycetes</taxon>
        <taxon>Eurotiomycetidae</taxon>
        <taxon>Eurotiales</taxon>
        <taxon>Aspergillaceae</taxon>
        <taxon>Aspergillus</taxon>
        <taxon>Aspergillus subgen. Circumdati</taxon>
    </lineage>
</organism>
<evidence type="ECO:0000313" key="2">
    <source>
        <dbReference type="Proteomes" id="UP000326565"/>
    </source>
</evidence>
<keyword evidence="2" id="KW-1185">Reference proteome</keyword>
<reference evidence="1 2" key="1">
    <citation type="submission" date="2019-04" db="EMBL/GenBank/DDBJ databases">
        <title>Friends and foes A comparative genomics study of 23 Aspergillus species from section Flavi.</title>
        <authorList>
            <consortium name="DOE Joint Genome Institute"/>
            <person name="Kjaerbolling I."/>
            <person name="Vesth T."/>
            <person name="Frisvad J.C."/>
            <person name="Nybo J.L."/>
            <person name="Theobald S."/>
            <person name="Kildgaard S."/>
            <person name="Isbrandt T."/>
            <person name="Kuo A."/>
            <person name="Sato A."/>
            <person name="Lyhne E.K."/>
            <person name="Kogle M.E."/>
            <person name="Wiebenga A."/>
            <person name="Kun R.S."/>
            <person name="Lubbers R.J."/>
            <person name="Makela M.R."/>
            <person name="Barry K."/>
            <person name="Chovatia M."/>
            <person name="Clum A."/>
            <person name="Daum C."/>
            <person name="Haridas S."/>
            <person name="He G."/>
            <person name="LaButti K."/>
            <person name="Lipzen A."/>
            <person name="Mondo S."/>
            <person name="Riley R."/>
            <person name="Salamov A."/>
            <person name="Simmons B.A."/>
            <person name="Magnuson J.K."/>
            <person name="Henrissat B."/>
            <person name="Mortensen U.H."/>
            <person name="Larsen T.O."/>
            <person name="Devries R.P."/>
            <person name="Grigoriev I.V."/>
            <person name="Machida M."/>
            <person name="Baker S.E."/>
            <person name="Andersen M.R."/>
        </authorList>
    </citation>
    <scope>NUCLEOTIDE SEQUENCE [LARGE SCALE GENOMIC DNA]</scope>
    <source>
        <strain evidence="1 2">CBS 151.66</strain>
    </source>
</reference>
<protein>
    <recommendedName>
        <fullName evidence="3">FAR1 domain-containing protein</fullName>
    </recommendedName>
</protein>
<dbReference type="AlphaFoldDB" id="A0A5N5XDR1"/>
<name>A0A5N5XDR1_9EURO</name>
<dbReference type="EMBL" id="ML732159">
    <property type="protein sequence ID" value="KAB8078285.1"/>
    <property type="molecule type" value="Genomic_DNA"/>
</dbReference>
<dbReference type="Proteomes" id="UP000326565">
    <property type="component" value="Unassembled WGS sequence"/>
</dbReference>
<gene>
    <name evidence="1" type="ORF">BDV29DRAFT_152814</name>
</gene>